<dbReference type="CDD" id="cd01949">
    <property type="entry name" value="GGDEF"/>
    <property type="match status" value="1"/>
</dbReference>
<dbReference type="CDD" id="cd04598">
    <property type="entry name" value="CBS_pair_GGDEF_EAL"/>
    <property type="match status" value="1"/>
</dbReference>
<dbReference type="InterPro" id="IPR046342">
    <property type="entry name" value="CBS_dom_sf"/>
</dbReference>
<dbReference type="Gene3D" id="3.10.580.10">
    <property type="entry name" value="CBS-domain"/>
    <property type="match status" value="1"/>
</dbReference>
<feature type="domain" description="GGDEF" evidence="3">
    <location>
        <begin position="434"/>
        <end position="586"/>
    </location>
</feature>
<dbReference type="GO" id="GO:0071111">
    <property type="term" value="F:cyclic-guanylate-specific phosphodiesterase activity"/>
    <property type="evidence" value="ECO:0007669"/>
    <property type="project" value="InterPro"/>
</dbReference>
<feature type="domain" description="CBS" evidence="4">
    <location>
        <begin position="346"/>
        <end position="406"/>
    </location>
</feature>
<dbReference type="Pfam" id="PF00571">
    <property type="entry name" value="CBS"/>
    <property type="match status" value="2"/>
</dbReference>
<dbReference type="EMBL" id="FOSH01000007">
    <property type="protein sequence ID" value="SFK27137.1"/>
    <property type="molecule type" value="Genomic_DNA"/>
</dbReference>
<evidence type="ECO:0000313" key="5">
    <source>
        <dbReference type="EMBL" id="SFK27137.1"/>
    </source>
</evidence>
<feature type="domain" description="EAL" evidence="2">
    <location>
        <begin position="5"/>
        <end position="255"/>
    </location>
</feature>
<keyword evidence="1" id="KW-0129">CBS domain</keyword>
<dbReference type="Pfam" id="PF00990">
    <property type="entry name" value="GGDEF"/>
    <property type="match status" value="1"/>
</dbReference>
<name>A0A1I3Y5B1_9GAMM</name>
<dbReference type="SUPFAM" id="SSF54631">
    <property type="entry name" value="CBS-domain pair"/>
    <property type="match status" value="1"/>
</dbReference>
<dbReference type="SMART" id="SM00052">
    <property type="entry name" value="EAL"/>
    <property type="match status" value="1"/>
</dbReference>
<dbReference type="InterPro" id="IPR029787">
    <property type="entry name" value="Nucleotide_cyclase"/>
</dbReference>
<dbReference type="NCBIfam" id="TIGR00254">
    <property type="entry name" value="GGDEF"/>
    <property type="match status" value="1"/>
</dbReference>
<dbReference type="OrthoDB" id="1673646at2"/>
<reference evidence="6" key="1">
    <citation type="submission" date="2016-10" db="EMBL/GenBank/DDBJ databases">
        <authorList>
            <person name="Varghese N."/>
            <person name="Submissions S."/>
        </authorList>
    </citation>
    <scope>NUCLEOTIDE SEQUENCE [LARGE SCALE GENOMIC DNA]</scope>
    <source>
        <strain evidence="6">DSM 11578</strain>
    </source>
</reference>
<organism evidence="5 6">
    <name type="scientific">Methylophaga sulfidovorans</name>
    <dbReference type="NCBI Taxonomy" id="45496"/>
    <lineage>
        <taxon>Bacteria</taxon>
        <taxon>Pseudomonadati</taxon>
        <taxon>Pseudomonadota</taxon>
        <taxon>Gammaproteobacteria</taxon>
        <taxon>Thiotrichales</taxon>
        <taxon>Piscirickettsiaceae</taxon>
        <taxon>Methylophaga</taxon>
    </lineage>
</organism>
<gene>
    <name evidence="5" type="ORF">SAMN04488079_107153</name>
</gene>
<dbReference type="InterPro" id="IPR035919">
    <property type="entry name" value="EAL_sf"/>
</dbReference>
<dbReference type="PROSITE" id="PS51371">
    <property type="entry name" value="CBS"/>
    <property type="match status" value="2"/>
</dbReference>
<dbReference type="AlphaFoldDB" id="A0A1I3Y5B1"/>
<dbReference type="PROSITE" id="PS50883">
    <property type="entry name" value="EAL"/>
    <property type="match status" value="1"/>
</dbReference>
<dbReference type="InterPro" id="IPR000160">
    <property type="entry name" value="GGDEF_dom"/>
</dbReference>
<sequence>MTQEELHHYHSLQEILSHGRLTALFQPIVSLHNQQIFGYEALIRGPSDGPLHSPLTLFDTAVKHDCLAELDLLCRETAIKRYGQLGLKEKLFINTTPVAILNSDYPHGLTLQYVEEAGLSAQQVIIELTEQYPIDDYELMRTATEHYRDMGFSIAIDDLGAGYSGLRTWSELKPDFVKLDRHFMQNIHEDRQKRQFVQSMIDIAQSIGCQVIGEGIEVRQEYITAQSLDMRFVQGYYFGRPNRNPQKELDASLFAQRKETTLQRTGRPRANTLVSSLLTDLDPVRHNDTIDRISDRFQKALKLNALPVVDDNNRVVGIVWRDDFMTMYASRFGRELYGRKPIKDFMDKNPIVVETELPLKKLSYQITSQEAHHQHSVFVITEQGRYRGVGSLMDLLRQITDMQITMARHANPLSGLPGNVPLSEHTREIIEQNRNVTVCYFDLDNFKPYNDIYGYGKGDKVISLTAKTLTEFVDQDIDFVGHVGGDDFIILFESKDWQERCQQILHAFEALYPQLYNLRHLQQQGINAVDRHGNETFYPLLSLSIGAVRILDFANIKAEIDLTEYASKAKSMAKRLTGNSLYQLKPSNENDVVQKPRIRLVTEQ</sequence>
<feature type="domain" description="CBS" evidence="4">
    <location>
        <begin position="277"/>
        <end position="336"/>
    </location>
</feature>
<dbReference type="Gene3D" id="3.30.70.270">
    <property type="match status" value="1"/>
</dbReference>
<evidence type="ECO:0000259" key="3">
    <source>
        <dbReference type="PROSITE" id="PS50887"/>
    </source>
</evidence>
<dbReference type="SMART" id="SM00267">
    <property type="entry name" value="GGDEF"/>
    <property type="match status" value="1"/>
</dbReference>
<dbReference type="Proteomes" id="UP000198924">
    <property type="component" value="Unassembled WGS sequence"/>
</dbReference>
<dbReference type="SUPFAM" id="SSF55073">
    <property type="entry name" value="Nucleotide cyclase"/>
    <property type="match status" value="1"/>
</dbReference>
<accession>A0A1I3Y5B1</accession>
<dbReference type="Gene3D" id="3.20.20.450">
    <property type="entry name" value="EAL domain"/>
    <property type="match status" value="1"/>
</dbReference>
<dbReference type="InterPro" id="IPR050706">
    <property type="entry name" value="Cyclic-di-GMP_PDE-like"/>
</dbReference>
<dbReference type="PROSITE" id="PS50887">
    <property type="entry name" value="GGDEF"/>
    <property type="match status" value="1"/>
</dbReference>
<evidence type="ECO:0000313" key="6">
    <source>
        <dbReference type="Proteomes" id="UP000198924"/>
    </source>
</evidence>
<proteinExistence type="predicted"/>
<protein>
    <submittedName>
        <fullName evidence="5">Diguanylate cyclase/phosphodiesterase</fullName>
    </submittedName>
</protein>
<keyword evidence="6" id="KW-1185">Reference proteome</keyword>
<dbReference type="RefSeq" id="WP_091713170.1">
    <property type="nucleotide sequence ID" value="NZ_FOSH01000007.1"/>
</dbReference>
<dbReference type="PANTHER" id="PTHR33121:SF76">
    <property type="entry name" value="SIGNALING PROTEIN"/>
    <property type="match status" value="1"/>
</dbReference>
<dbReference type="Pfam" id="PF00563">
    <property type="entry name" value="EAL"/>
    <property type="match status" value="1"/>
</dbReference>
<dbReference type="InterPro" id="IPR000644">
    <property type="entry name" value="CBS_dom"/>
</dbReference>
<dbReference type="PANTHER" id="PTHR33121">
    <property type="entry name" value="CYCLIC DI-GMP PHOSPHODIESTERASE PDEF"/>
    <property type="match status" value="1"/>
</dbReference>
<dbReference type="STRING" id="45496.SAMN04488079_107153"/>
<dbReference type="CDD" id="cd01948">
    <property type="entry name" value="EAL"/>
    <property type="match status" value="1"/>
</dbReference>
<evidence type="ECO:0000259" key="4">
    <source>
        <dbReference type="PROSITE" id="PS51371"/>
    </source>
</evidence>
<evidence type="ECO:0000256" key="1">
    <source>
        <dbReference type="PROSITE-ProRule" id="PRU00703"/>
    </source>
</evidence>
<evidence type="ECO:0000259" key="2">
    <source>
        <dbReference type="PROSITE" id="PS50883"/>
    </source>
</evidence>
<dbReference type="InterPro" id="IPR043128">
    <property type="entry name" value="Rev_trsase/Diguanyl_cyclase"/>
</dbReference>
<dbReference type="SUPFAM" id="SSF141868">
    <property type="entry name" value="EAL domain-like"/>
    <property type="match status" value="1"/>
</dbReference>
<dbReference type="InterPro" id="IPR001633">
    <property type="entry name" value="EAL_dom"/>
</dbReference>